<dbReference type="EMBL" id="JAMKFB020000024">
    <property type="protein sequence ID" value="KAL0156184.1"/>
    <property type="molecule type" value="Genomic_DNA"/>
</dbReference>
<dbReference type="Proteomes" id="UP001529510">
    <property type="component" value="Unassembled WGS sequence"/>
</dbReference>
<feature type="non-terminal residue" evidence="2">
    <location>
        <position position="54"/>
    </location>
</feature>
<keyword evidence="3" id="KW-1185">Reference proteome</keyword>
<accession>A0ABD0N1Y4</accession>
<evidence type="ECO:0000313" key="2">
    <source>
        <dbReference type="EMBL" id="KAL0156184.1"/>
    </source>
</evidence>
<evidence type="ECO:0000256" key="1">
    <source>
        <dbReference type="SAM" id="MobiDB-lite"/>
    </source>
</evidence>
<feature type="region of interest" description="Disordered" evidence="1">
    <location>
        <begin position="1"/>
        <end position="54"/>
    </location>
</feature>
<name>A0ABD0N1Y4_CIRMR</name>
<organism evidence="2 3">
    <name type="scientific">Cirrhinus mrigala</name>
    <name type="common">Mrigala</name>
    <dbReference type="NCBI Taxonomy" id="683832"/>
    <lineage>
        <taxon>Eukaryota</taxon>
        <taxon>Metazoa</taxon>
        <taxon>Chordata</taxon>
        <taxon>Craniata</taxon>
        <taxon>Vertebrata</taxon>
        <taxon>Euteleostomi</taxon>
        <taxon>Actinopterygii</taxon>
        <taxon>Neopterygii</taxon>
        <taxon>Teleostei</taxon>
        <taxon>Ostariophysi</taxon>
        <taxon>Cypriniformes</taxon>
        <taxon>Cyprinidae</taxon>
        <taxon>Labeoninae</taxon>
        <taxon>Labeonini</taxon>
        <taxon>Cirrhinus</taxon>
    </lineage>
</organism>
<feature type="compositionally biased region" description="Polar residues" evidence="1">
    <location>
        <begin position="14"/>
        <end position="42"/>
    </location>
</feature>
<comment type="caution">
    <text evidence="2">The sequence shown here is derived from an EMBL/GenBank/DDBJ whole genome shotgun (WGS) entry which is preliminary data.</text>
</comment>
<feature type="compositionally biased region" description="Basic and acidic residues" evidence="1">
    <location>
        <begin position="43"/>
        <end position="54"/>
    </location>
</feature>
<feature type="compositionally biased region" description="Basic and acidic residues" evidence="1">
    <location>
        <begin position="1"/>
        <end position="13"/>
    </location>
</feature>
<evidence type="ECO:0000313" key="3">
    <source>
        <dbReference type="Proteomes" id="UP001529510"/>
    </source>
</evidence>
<protein>
    <submittedName>
        <fullName evidence="2">Uncharacterized protein</fullName>
    </submittedName>
</protein>
<gene>
    <name evidence="2" type="ORF">M9458_047430</name>
</gene>
<reference evidence="2 3" key="1">
    <citation type="submission" date="2024-05" db="EMBL/GenBank/DDBJ databases">
        <title>Genome sequencing and assembly of Indian major carp, Cirrhinus mrigala (Hamilton, 1822).</title>
        <authorList>
            <person name="Mohindra V."/>
            <person name="Chowdhury L.M."/>
            <person name="Lal K."/>
            <person name="Jena J.K."/>
        </authorList>
    </citation>
    <scope>NUCLEOTIDE SEQUENCE [LARGE SCALE GENOMIC DNA]</scope>
    <source>
        <strain evidence="2">CM1030</strain>
        <tissue evidence="2">Blood</tissue>
    </source>
</reference>
<dbReference type="AlphaFoldDB" id="A0ABD0N1Y4"/>
<feature type="non-terminal residue" evidence="2">
    <location>
        <position position="1"/>
    </location>
</feature>
<proteinExistence type="predicted"/>
<sequence>RRSQVIERFESHETVSTPEQMDTTNSSTDPAPSYSKTANQRAGRNERRLSNQKQ</sequence>